<name>Q69Q55_ORYSJ</name>
<dbReference type="Proteomes" id="UP000000763">
    <property type="component" value="Chromosome 7"/>
</dbReference>
<reference evidence="3" key="1">
    <citation type="journal article" date="2005" name="Nature">
        <title>The map-based sequence of the rice genome.</title>
        <authorList>
            <consortium name="International rice genome sequencing project (IRGSP)"/>
            <person name="Matsumoto T."/>
            <person name="Wu J."/>
            <person name="Kanamori H."/>
            <person name="Katayose Y."/>
            <person name="Fujisawa M."/>
            <person name="Namiki N."/>
            <person name="Mizuno H."/>
            <person name="Yamamoto K."/>
            <person name="Antonio B.A."/>
            <person name="Baba T."/>
            <person name="Sakata K."/>
            <person name="Nagamura Y."/>
            <person name="Aoki H."/>
            <person name="Arikawa K."/>
            <person name="Arita K."/>
            <person name="Bito T."/>
            <person name="Chiden Y."/>
            <person name="Fujitsuka N."/>
            <person name="Fukunaka R."/>
            <person name="Hamada M."/>
            <person name="Harada C."/>
            <person name="Hayashi A."/>
            <person name="Hijishita S."/>
            <person name="Honda M."/>
            <person name="Hosokawa S."/>
            <person name="Ichikawa Y."/>
            <person name="Idonuma A."/>
            <person name="Iijima M."/>
            <person name="Ikeda M."/>
            <person name="Ikeno M."/>
            <person name="Ito K."/>
            <person name="Ito S."/>
            <person name="Ito T."/>
            <person name="Ito Y."/>
            <person name="Ito Y."/>
            <person name="Iwabuchi A."/>
            <person name="Kamiya K."/>
            <person name="Karasawa W."/>
            <person name="Kurita K."/>
            <person name="Katagiri S."/>
            <person name="Kikuta A."/>
            <person name="Kobayashi H."/>
            <person name="Kobayashi N."/>
            <person name="Machita K."/>
            <person name="Maehara T."/>
            <person name="Masukawa M."/>
            <person name="Mizubayashi T."/>
            <person name="Mukai Y."/>
            <person name="Nagasaki H."/>
            <person name="Nagata Y."/>
            <person name="Naito S."/>
            <person name="Nakashima M."/>
            <person name="Nakama Y."/>
            <person name="Nakamichi Y."/>
            <person name="Nakamura M."/>
            <person name="Meguro A."/>
            <person name="Negishi M."/>
            <person name="Ohta I."/>
            <person name="Ohta T."/>
            <person name="Okamoto M."/>
            <person name="Ono N."/>
            <person name="Saji S."/>
            <person name="Sakaguchi M."/>
            <person name="Sakai K."/>
            <person name="Shibata M."/>
            <person name="Shimokawa T."/>
            <person name="Song J."/>
            <person name="Takazaki Y."/>
            <person name="Terasawa K."/>
            <person name="Tsugane M."/>
            <person name="Tsuji K."/>
            <person name="Ueda S."/>
            <person name="Waki K."/>
            <person name="Yamagata H."/>
            <person name="Yamamoto M."/>
            <person name="Yamamoto S."/>
            <person name="Yamane H."/>
            <person name="Yoshiki S."/>
            <person name="Yoshihara R."/>
            <person name="Yukawa K."/>
            <person name="Zhong H."/>
            <person name="Yano M."/>
            <person name="Yuan Q."/>
            <person name="Ouyang S."/>
            <person name="Liu J."/>
            <person name="Jones K.M."/>
            <person name="Gansberger K."/>
            <person name="Moffat K."/>
            <person name="Hill J."/>
            <person name="Bera J."/>
            <person name="Fadrosh D."/>
            <person name="Jin S."/>
            <person name="Johri S."/>
            <person name="Kim M."/>
            <person name="Overton L."/>
            <person name="Reardon M."/>
            <person name="Tsitrin T."/>
            <person name="Vuong H."/>
            <person name="Weaver B."/>
            <person name="Ciecko A."/>
            <person name="Tallon L."/>
            <person name="Jackson J."/>
            <person name="Pai G."/>
            <person name="Aken S.V."/>
            <person name="Utterback T."/>
            <person name="Reidmuller S."/>
            <person name="Feldblyum T."/>
            <person name="Hsiao J."/>
            <person name="Zismann V."/>
            <person name="Iobst S."/>
            <person name="de Vazeille A.R."/>
            <person name="Buell C.R."/>
            <person name="Ying K."/>
            <person name="Li Y."/>
            <person name="Lu T."/>
            <person name="Huang Y."/>
            <person name="Zhao Q."/>
            <person name="Feng Q."/>
            <person name="Zhang L."/>
            <person name="Zhu J."/>
            <person name="Weng Q."/>
            <person name="Mu J."/>
            <person name="Lu Y."/>
            <person name="Fan D."/>
            <person name="Liu Y."/>
            <person name="Guan J."/>
            <person name="Zhang Y."/>
            <person name="Yu S."/>
            <person name="Liu X."/>
            <person name="Zhang Y."/>
            <person name="Hong G."/>
            <person name="Han B."/>
            <person name="Choisne N."/>
            <person name="Demange N."/>
            <person name="Orjeda G."/>
            <person name="Samain S."/>
            <person name="Cattolico L."/>
            <person name="Pelletier E."/>
            <person name="Couloux A."/>
            <person name="Segurens B."/>
            <person name="Wincker P."/>
            <person name="D'Hont A."/>
            <person name="Scarpelli C."/>
            <person name="Weissenbach J."/>
            <person name="Salanoubat M."/>
            <person name="Quetier F."/>
            <person name="Yu Y."/>
            <person name="Kim H.R."/>
            <person name="Rambo T."/>
            <person name="Currie J."/>
            <person name="Collura K."/>
            <person name="Luo M."/>
            <person name="Yang T."/>
            <person name="Ammiraju J.S.S."/>
            <person name="Engler F."/>
            <person name="Soderlund C."/>
            <person name="Wing R.A."/>
            <person name="Palmer L.E."/>
            <person name="de la Bastide M."/>
            <person name="Spiegel L."/>
            <person name="Nascimento L."/>
            <person name="Zutavern T."/>
            <person name="O'Shaughnessy A."/>
            <person name="Dike S."/>
            <person name="Dedhia N."/>
            <person name="Preston R."/>
            <person name="Balija V."/>
            <person name="McCombie W.R."/>
            <person name="Chow T."/>
            <person name="Chen H."/>
            <person name="Chung M."/>
            <person name="Chen C."/>
            <person name="Shaw J."/>
            <person name="Wu H."/>
            <person name="Hsiao K."/>
            <person name="Chao Y."/>
            <person name="Chu M."/>
            <person name="Cheng C."/>
            <person name="Hour A."/>
            <person name="Lee P."/>
            <person name="Lin S."/>
            <person name="Lin Y."/>
            <person name="Liou J."/>
            <person name="Liu S."/>
            <person name="Hsing Y."/>
            <person name="Raghuvanshi S."/>
            <person name="Mohanty A."/>
            <person name="Bharti A.K."/>
            <person name="Gaur A."/>
            <person name="Gupta V."/>
            <person name="Kumar D."/>
            <person name="Ravi V."/>
            <person name="Vij S."/>
            <person name="Kapur A."/>
            <person name="Khurana P."/>
            <person name="Khurana P."/>
            <person name="Khurana J.P."/>
            <person name="Tyagi A.K."/>
            <person name="Gaikwad K."/>
            <person name="Singh A."/>
            <person name="Dalal V."/>
            <person name="Srivastava S."/>
            <person name="Dixit A."/>
            <person name="Pal A.K."/>
            <person name="Ghazi I.A."/>
            <person name="Yadav M."/>
            <person name="Pandit A."/>
            <person name="Bhargava A."/>
            <person name="Sureshbabu K."/>
            <person name="Batra K."/>
            <person name="Sharma T.R."/>
            <person name="Mohapatra T."/>
            <person name="Singh N.K."/>
            <person name="Messing J."/>
            <person name="Nelson A.B."/>
            <person name="Fuks G."/>
            <person name="Kavchok S."/>
            <person name="Keizer G."/>
            <person name="Linton E."/>
            <person name="Llaca V."/>
            <person name="Song R."/>
            <person name="Tanyolac B."/>
            <person name="Young S."/>
            <person name="Ho-Il K."/>
            <person name="Hahn J.H."/>
            <person name="Sangsakoo G."/>
            <person name="Vanavichit A."/>
            <person name="de Mattos Luiz.A.T."/>
            <person name="Zimmer P.D."/>
            <person name="Malone G."/>
            <person name="Dellagostin O."/>
            <person name="de Oliveira A.C."/>
            <person name="Bevan M."/>
            <person name="Bancroft I."/>
            <person name="Minx P."/>
            <person name="Cordum H."/>
            <person name="Wilson R."/>
            <person name="Cheng Z."/>
            <person name="Jin W."/>
            <person name="Jiang J."/>
            <person name="Leong S.A."/>
            <person name="Iwama H."/>
            <person name="Gojobori T."/>
            <person name="Itoh T."/>
            <person name="Niimura Y."/>
            <person name="Fujii Y."/>
            <person name="Habara T."/>
            <person name="Sakai H."/>
            <person name="Sato Y."/>
            <person name="Wilson G."/>
            <person name="Kumar K."/>
            <person name="McCouch S."/>
            <person name="Juretic N."/>
            <person name="Hoen D."/>
            <person name="Wright S."/>
            <person name="Bruskiewich R."/>
            <person name="Bureau T."/>
            <person name="Miyao A."/>
            <person name="Hirochika H."/>
            <person name="Nishikawa T."/>
            <person name="Kadowaki K."/>
            <person name="Sugiura M."/>
            <person name="Burr B."/>
            <person name="Sasaki T."/>
        </authorList>
    </citation>
    <scope>NUCLEOTIDE SEQUENCE [LARGE SCALE GENOMIC DNA]</scope>
    <source>
        <strain evidence="3">cv. Nipponbare</strain>
    </source>
</reference>
<sequence length="145" mass="14369">MGFRQREAVAEMTHAAVKLAVAAAWRGGGSSGDGALPEAAVGGGASGTGGADVAGIAPDFTGDVGVGHKMNPAHFVHARGAGDAGERAAMWGGRGSGAAWAREERRRWGGSGGCRLGRGWPEVRDDPTGGAHLSASQREGGVGPA</sequence>
<feature type="region of interest" description="Disordered" evidence="1">
    <location>
        <begin position="38"/>
        <end position="62"/>
    </location>
</feature>
<reference evidence="3" key="2">
    <citation type="journal article" date="2008" name="Nucleic Acids Res.">
        <title>The rice annotation project database (RAP-DB): 2008 update.</title>
        <authorList>
            <consortium name="The rice annotation project (RAP)"/>
        </authorList>
    </citation>
    <scope>GENOME REANNOTATION</scope>
    <source>
        <strain evidence="3">cv. Nipponbare</strain>
    </source>
</reference>
<proteinExistence type="predicted"/>
<evidence type="ECO:0000313" key="3">
    <source>
        <dbReference type="Proteomes" id="UP000000763"/>
    </source>
</evidence>
<protein>
    <submittedName>
        <fullName evidence="2">Uncharacterized protein</fullName>
    </submittedName>
</protein>
<dbReference type="EMBL" id="AP005444">
    <property type="protein sequence ID" value="BAD31392.1"/>
    <property type="molecule type" value="Genomic_DNA"/>
</dbReference>
<feature type="compositionally biased region" description="Gly residues" evidence="1">
    <location>
        <begin position="41"/>
        <end position="52"/>
    </location>
</feature>
<accession>Q69Q55</accession>
<evidence type="ECO:0000313" key="2">
    <source>
        <dbReference type="EMBL" id="BAD31392.1"/>
    </source>
</evidence>
<evidence type="ECO:0000256" key="1">
    <source>
        <dbReference type="SAM" id="MobiDB-lite"/>
    </source>
</evidence>
<dbReference type="AlphaFoldDB" id="Q69Q55"/>
<gene>
    <name evidence="2" type="primary">P0011H01.21</name>
</gene>
<organism evidence="2 3">
    <name type="scientific">Oryza sativa subsp. japonica</name>
    <name type="common">Rice</name>
    <dbReference type="NCBI Taxonomy" id="39947"/>
    <lineage>
        <taxon>Eukaryota</taxon>
        <taxon>Viridiplantae</taxon>
        <taxon>Streptophyta</taxon>
        <taxon>Embryophyta</taxon>
        <taxon>Tracheophyta</taxon>
        <taxon>Spermatophyta</taxon>
        <taxon>Magnoliopsida</taxon>
        <taxon>Liliopsida</taxon>
        <taxon>Poales</taxon>
        <taxon>Poaceae</taxon>
        <taxon>BOP clade</taxon>
        <taxon>Oryzoideae</taxon>
        <taxon>Oryzeae</taxon>
        <taxon>Oryzinae</taxon>
        <taxon>Oryza</taxon>
        <taxon>Oryza sativa</taxon>
    </lineage>
</organism>
<feature type="region of interest" description="Disordered" evidence="1">
    <location>
        <begin position="108"/>
        <end position="145"/>
    </location>
</feature>